<dbReference type="Pfam" id="PF17871">
    <property type="entry name" value="AAA_lid_9"/>
    <property type="match status" value="1"/>
</dbReference>
<dbReference type="Pfam" id="PF10431">
    <property type="entry name" value="ClpB_D2-small"/>
    <property type="match status" value="1"/>
</dbReference>
<dbReference type="GO" id="GO:0016887">
    <property type="term" value="F:ATP hydrolysis activity"/>
    <property type="evidence" value="ECO:0007669"/>
    <property type="project" value="InterPro"/>
</dbReference>
<comment type="caution">
    <text evidence="7">The sequence shown here is derived from an EMBL/GenBank/DDBJ whole genome shotgun (WGS) entry which is preliminary data.</text>
</comment>
<dbReference type="Gene3D" id="1.10.8.60">
    <property type="match status" value="2"/>
</dbReference>
<dbReference type="AlphaFoldDB" id="A0A7V3JAC1"/>
<dbReference type="InterPro" id="IPR018368">
    <property type="entry name" value="ClpA/B_CS1"/>
</dbReference>
<dbReference type="GO" id="GO:0005737">
    <property type="term" value="C:cytoplasm"/>
    <property type="evidence" value="ECO:0007669"/>
    <property type="project" value="TreeGrafter"/>
</dbReference>
<evidence type="ECO:0000259" key="5">
    <source>
        <dbReference type="SMART" id="SM00382"/>
    </source>
</evidence>
<dbReference type="InterPro" id="IPR001270">
    <property type="entry name" value="ClpA/B"/>
</dbReference>
<dbReference type="FunFam" id="1.10.8.60:FF:000011">
    <property type="entry name" value="ATP-dependent Clp protease ATP-binding subunit"/>
    <property type="match status" value="1"/>
</dbReference>
<protein>
    <submittedName>
        <fullName evidence="7">AAA family ATPase</fullName>
    </submittedName>
</protein>
<dbReference type="PANTHER" id="PTHR11638:SF18">
    <property type="entry name" value="HEAT SHOCK PROTEIN 104"/>
    <property type="match status" value="1"/>
</dbReference>
<dbReference type="InterPro" id="IPR003593">
    <property type="entry name" value="AAA+_ATPase"/>
</dbReference>
<dbReference type="SMART" id="SM01086">
    <property type="entry name" value="ClpB_D2-small"/>
    <property type="match status" value="1"/>
</dbReference>
<name>A0A7V3JAC1_UNCC3</name>
<dbReference type="InterPro" id="IPR041546">
    <property type="entry name" value="ClpA/ClpB_AAA_lid"/>
</dbReference>
<dbReference type="SUPFAM" id="SSF52540">
    <property type="entry name" value="P-loop containing nucleoside triphosphate hydrolases"/>
    <property type="match status" value="2"/>
</dbReference>
<dbReference type="PRINTS" id="PR00300">
    <property type="entry name" value="CLPPROTEASEA"/>
</dbReference>
<keyword evidence="3" id="KW-0067">ATP-binding</keyword>
<dbReference type="InterPro" id="IPR003959">
    <property type="entry name" value="ATPase_AAA_core"/>
</dbReference>
<evidence type="ECO:0000313" key="7">
    <source>
        <dbReference type="EMBL" id="HFZ09216.1"/>
    </source>
</evidence>
<evidence type="ECO:0000259" key="6">
    <source>
        <dbReference type="SMART" id="SM01086"/>
    </source>
</evidence>
<dbReference type="Gene3D" id="3.40.50.300">
    <property type="entry name" value="P-loop containing nucleotide triphosphate hydrolases"/>
    <property type="match status" value="2"/>
</dbReference>
<dbReference type="CDD" id="cd19499">
    <property type="entry name" value="RecA-like_ClpB_Hsp104-like"/>
    <property type="match status" value="1"/>
</dbReference>
<evidence type="ECO:0000256" key="3">
    <source>
        <dbReference type="ARBA" id="ARBA00022840"/>
    </source>
</evidence>
<organism evidence="7">
    <name type="scientific">candidate division CPR3 bacterium</name>
    <dbReference type="NCBI Taxonomy" id="2268181"/>
    <lineage>
        <taxon>Bacteria</taxon>
        <taxon>Bacteria division CPR3</taxon>
    </lineage>
</organism>
<reference evidence="7" key="1">
    <citation type="journal article" date="2020" name="mSystems">
        <title>Genome- and Community-Level Interaction Insights into Carbon Utilization and Element Cycling Functions of Hydrothermarchaeota in Hydrothermal Sediment.</title>
        <authorList>
            <person name="Zhou Z."/>
            <person name="Liu Y."/>
            <person name="Xu W."/>
            <person name="Pan J."/>
            <person name="Luo Z.H."/>
            <person name="Li M."/>
        </authorList>
    </citation>
    <scope>NUCLEOTIDE SEQUENCE [LARGE SCALE GENOMIC DNA]</scope>
    <source>
        <strain evidence="7">SpSt-757</strain>
    </source>
</reference>
<dbReference type="Pfam" id="PF07724">
    <property type="entry name" value="AAA_2"/>
    <property type="match status" value="1"/>
</dbReference>
<accession>A0A7V3JAC1</accession>
<dbReference type="InterPro" id="IPR019489">
    <property type="entry name" value="Clp_ATPase_C"/>
</dbReference>
<feature type="domain" description="AAA+ ATPase" evidence="5">
    <location>
        <begin position="124"/>
        <end position="270"/>
    </location>
</feature>
<evidence type="ECO:0000256" key="4">
    <source>
        <dbReference type="ARBA" id="ARBA00023186"/>
    </source>
</evidence>
<sequence length="665" mass="74467">MRCQNCNLREATVTLIQTKNGERQTRHLCHACAEEETFFGRSIFDSLFESPFADFFETPASRASIADRLKQTERAKEREKESSTPFLDQFSRDLTALAAANKLDPLIGRAEELQRVIQILSRRTKNNPALIGEPGVGKTAIVEGLASKIVQKQVPPSLLGKRVLALDLPALVAGTRYRGDFEERLKQALDEVKRAEGQIILFIDEFHNVVGGGGAEGAIDASNILKPALARGELRCIGATTLDEYRKYIEKDPALERRFQPVLVPEPTPEQTFEILKGLREKYEAHHKVKFDEEALRAATILSSRYISDRFLPDKAIDLIDEAAAKVHLDNRKEVKKEDIEDIVSRWTGIPLSQFKEQELEKLLKLEDRLHEKIVNQDEAVRAVAEAVRRGRAGLKRPNQPIGSFIFLGPTGVGKTALAKALAEILHGDENALIRIDMSEYMEKHNVSRLVGAPPGYVGYEEGGQLTEAVRRKPYSVILLDEIEKAHPDVFNILLQILDEGRLTDAKGKTIDFKNTILISTSNLGSHIIQEKGVELAKEELKELLKATFRPEFLNRIDEVIIFQPLTKEQIKQIVDIQLSEVAALLAGQGMKLKVADEAKAKLADEGFDPTFGARPLKRVIQKRIENPLSTKILEGKFKKGDTIFVDYKNNEFVFTSNTRSANGN</sequence>
<dbReference type="EMBL" id="DTGG01000119">
    <property type="protein sequence ID" value="HFZ09216.1"/>
    <property type="molecule type" value="Genomic_DNA"/>
</dbReference>
<keyword evidence="1" id="KW-0677">Repeat</keyword>
<keyword evidence="2" id="KW-0547">Nucleotide-binding</keyword>
<dbReference type="GO" id="GO:0005524">
    <property type="term" value="F:ATP binding"/>
    <property type="evidence" value="ECO:0007669"/>
    <property type="project" value="UniProtKB-KW"/>
</dbReference>
<proteinExistence type="predicted"/>
<dbReference type="SMART" id="SM00382">
    <property type="entry name" value="AAA"/>
    <property type="match status" value="2"/>
</dbReference>
<feature type="domain" description="Clp ATPase C-terminal" evidence="6">
    <location>
        <begin position="566"/>
        <end position="655"/>
    </location>
</feature>
<evidence type="ECO:0000256" key="2">
    <source>
        <dbReference type="ARBA" id="ARBA00022741"/>
    </source>
</evidence>
<dbReference type="GO" id="GO:0034605">
    <property type="term" value="P:cellular response to heat"/>
    <property type="evidence" value="ECO:0007669"/>
    <property type="project" value="TreeGrafter"/>
</dbReference>
<feature type="domain" description="AAA+ ATPase" evidence="5">
    <location>
        <begin position="401"/>
        <end position="567"/>
    </location>
</feature>
<dbReference type="FunFam" id="3.40.50.300:FF:000025">
    <property type="entry name" value="ATP-dependent Clp protease subunit"/>
    <property type="match status" value="1"/>
</dbReference>
<keyword evidence="4" id="KW-0143">Chaperone</keyword>
<evidence type="ECO:0000256" key="1">
    <source>
        <dbReference type="ARBA" id="ARBA00022737"/>
    </source>
</evidence>
<dbReference type="InterPro" id="IPR050130">
    <property type="entry name" value="ClpA_ClpB"/>
</dbReference>
<gene>
    <name evidence="7" type="ORF">ENV41_03685</name>
</gene>
<dbReference type="PROSITE" id="PS00870">
    <property type="entry name" value="CLPAB_1"/>
    <property type="match status" value="1"/>
</dbReference>
<dbReference type="Pfam" id="PF00004">
    <property type="entry name" value="AAA"/>
    <property type="match status" value="1"/>
</dbReference>
<dbReference type="FunFam" id="3.40.50.300:FF:000010">
    <property type="entry name" value="Chaperone clpB 1, putative"/>
    <property type="match status" value="1"/>
</dbReference>
<dbReference type="FunFam" id="1.10.8.60:FF:000017">
    <property type="entry name" value="ATP-dependent chaperone ClpB"/>
    <property type="match status" value="1"/>
</dbReference>
<dbReference type="InterPro" id="IPR027417">
    <property type="entry name" value="P-loop_NTPase"/>
</dbReference>
<dbReference type="PANTHER" id="PTHR11638">
    <property type="entry name" value="ATP-DEPENDENT CLP PROTEASE"/>
    <property type="match status" value="1"/>
</dbReference>
<dbReference type="CDD" id="cd00009">
    <property type="entry name" value="AAA"/>
    <property type="match status" value="1"/>
</dbReference>